<evidence type="ECO:0000313" key="3">
    <source>
        <dbReference type="Proteomes" id="UP000197468"/>
    </source>
</evidence>
<feature type="domain" description="Spore coat protein U/FanG" evidence="1">
    <location>
        <begin position="54"/>
        <end position="191"/>
    </location>
</feature>
<dbReference type="Pfam" id="PF05229">
    <property type="entry name" value="SCPU"/>
    <property type="match status" value="1"/>
</dbReference>
<comment type="caution">
    <text evidence="2">The sequence shown here is derived from an EMBL/GenBank/DDBJ whole genome shotgun (WGS) entry which is preliminary data.</text>
</comment>
<dbReference type="EMBL" id="NIOF01000008">
    <property type="protein sequence ID" value="OWQ87722.1"/>
    <property type="molecule type" value="Genomic_DNA"/>
</dbReference>
<reference evidence="2 3" key="1">
    <citation type="journal article" date="2008" name="Int. J. Syst. Evol. Microbiol.">
        <title>Description of Roseateles aquatilis sp. nov. and Roseateles terrae sp. nov., in the class Betaproteobacteria, and emended description of the genus Roseateles.</title>
        <authorList>
            <person name="Gomila M."/>
            <person name="Bowien B."/>
            <person name="Falsen E."/>
            <person name="Moore E.R."/>
            <person name="Lalucat J."/>
        </authorList>
    </citation>
    <scope>NUCLEOTIDE SEQUENCE [LARGE SCALE GENOMIC DNA]</scope>
    <source>
        <strain evidence="2 3">CCUG 48205</strain>
    </source>
</reference>
<sequence>MRGRRDTLTPLRPHAAVVAAPSPPFVPSRRGLPRLVAWAALLSAGIPSLAGTATGSVSSQTTVSSACNVSGSTLSFGGAINPIGAVPVDATSTLTIECTATTAFSVALNAGQNAGGAANFSTRQMKNGAYALGYQLYVDVNRTSIWGDGTAGSTVYSSTGTGGVLSVTIYGRLPSLTGTVPGTYLDTVTVTVTY</sequence>
<accession>A0A246J5B9</accession>
<evidence type="ECO:0000313" key="2">
    <source>
        <dbReference type="EMBL" id="OWQ87722.1"/>
    </source>
</evidence>
<dbReference type="AlphaFoldDB" id="A0A246J5B9"/>
<proteinExistence type="predicted"/>
<dbReference type="InterPro" id="IPR053167">
    <property type="entry name" value="Spore_coat_component"/>
</dbReference>
<protein>
    <recommendedName>
        <fullName evidence="1">Spore coat protein U/FanG domain-containing protein</fullName>
    </recommendedName>
</protein>
<dbReference type="InterPro" id="IPR007893">
    <property type="entry name" value="Spore_coat_U/FanG"/>
</dbReference>
<name>A0A246J5B9_9BURK</name>
<keyword evidence="3" id="KW-1185">Reference proteome</keyword>
<dbReference type="Proteomes" id="UP000197468">
    <property type="component" value="Unassembled WGS sequence"/>
</dbReference>
<dbReference type="SMART" id="SM00972">
    <property type="entry name" value="SCPU"/>
    <property type="match status" value="1"/>
</dbReference>
<evidence type="ECO:0000259" key="1">
    <source>
        <dbReference type="Pfam" id="PF05229"/>
    </source>
</evidence>
<organism evidence="2 3">
    <name type="scientific">Roseateles aquatilis</name>
    <dbReference type="NCBI Taxonomy" id="431061"/>
    <lineage>
        <taxon>Bacteria</taxon>
        <taxon>Pseudomonadati</taxon>
        <taxon>Pseudomonadota</taxon>
        <taxon>Betaproteobacteria</taxon>
        <taxon>Burkholderiales</taxon>
        <taxon>Sphaerotilaceae</taxon>
        <taxon>Roseateles</taxon>
    </lineage>
</organism>
<gene>
    <name evidence="2" type="ORF">CDN99_17680</name>
</gene>
<dbReference type="PANTHER" id="PTHR37089">
    <property type="entry name" value="PROTEIN U-RELATED"/>
    <property type="match status" value="1"/>
</dbReference>
<dbReference type="PANTHER" id="PTHR37089:SF3">
    <property type="entry name" value="EXPORTED PROTEIN"/>
    <property type="match status" value="1"/>
</dbReference>